<gene>
    <name evidence="6" type="ORF">DEBR0S4_00452G</name>
</gene>
<keyword evidence="4" id="KW-0539">Nucleus</keyword>
<organism evidence="6 7">
    <name type="scientific">Dekkera bruxellensis</name>
    <name type="common">Brettanomyces custersii</name>
    <dbReference type="NCBI Taxonomy" id="5007"/>
    <lineage>
        <taxon>Eukaryota</taxon>
        <taxon>Fungi</taxon>
        <taxon>Dikarya</taxon>
        <taxon>Ascomycota</taxon>
        <taxon>Saccharomycotina</taxon>
        <taxon>Pichiomycetes</taxon>
        <taxon>Pichiales</taxon>
        <taxon>Pichiaceae</taxon>
        <taxon>Brettanomyces</taxon>
    </lineage>
</organism>
<name>A0A7D9H254_DEKBR</name>
<dbReference type="PANTHER" id="PTHR17598:SF13">
    <property type="entry name" value="DNA POLYMERASE DELTA SUBUNIT 3"/>
    <property type="match status" value="1"/>
</dbReference>
<reference evidence="6 7" key="1">
    <citation type="submission" date="2019-07" db="EMBL/GenBank/DDBJ databases">
        <authorList>
            <person name="Friedrich A."/>
            <person name="Schacherer J."/>
        </authorList>
    </citation>
    <scope>NUCLEOTIDE SEQUENCE [LARGE SCALE GENOMIC DNA]</scope>
</reference>
<protein>
    <recommendedName>
        <fullName evidence="2">DNA polymerase delta subunit 3</fullName>
    </recommendedName>
</protein>
<feature type="region of interest" description="Disordered" evidence="5">
    <location>
        <begin position="179"/>
        <end position="323"/>
    </location>
</feature>
<dbReference type="Pfam" id="PF09507">
    <property type="entry name" value="CDC27"/>
    <property type="match status" value="1"/>
</dbReference>
<dbReference type="GO" id="GO:0043625">
    <property type="term" value="C:delta DNA polymerase complex"/>
    <property type="evidence" value="ECO:0007669"/>
    <property type="project" value="InterPro"/>
</dbReference>
<feature type="compositionally biased region" description="Basic residues" evidence="5">
    <location>
        <begin position="351"/>
        <end position="362"/>
    </location>
</feature>
<evidence type="ECO:0000256" key="3">
    <source>
        <dbReference type="ARBA" id="ARBA00022705"/>
    </source>
</evidence>
<feature type="compositionally biased region" description="Basic residues" evidence="5">
    <location>
        <begin position="227"/>
        <end position="239"/>
    </location>
</feature>
<dbReference type="EMBL" id="CABFWN010000004">
    <property type="protein sequence ID" value="VUG18708.1"/>
    <property type="molecule type" value="Genomic_DNA"/>
</dbReference>
<accession>A0A7D9H254</accession>
<dbReference type="GO" id="GO:1904161">
    <property type="term" value="P:DNA synthesis involved in UV-damage excision repair"/>
    <property type="evidence" value="ECO:0007669"/>
    <property type="project" value="TreeGrafter"/>
</dbReference>
<keyword evidence="7" id="KW-1185">Reference proteome</keyword>
<dbReference type="GO" id="GO:0003887">
    <property type="term" value="F:DNA-directed DNA polymerase activity"/>
    <property type="evidence" value="ECO:0007669"/>
    <property type="project" value="TreeGrafter"/>
</dbReference>
<keyword evidence="3" id="KW-0235">DNA replication</keyword>
<evidence type="ECO:0000313" key="7">
    <source>
        <dbReference type="Proteomes" id="UP000478008"/>
    </source>
</evidence>
<dbReference type="Proteomes" id="UP000478008">
    <property type="component" value="Unassembled WGS sequence"/>
</dbReference>
<feature type="region of interest" description="Disordered" evidence="5">
    <location>
        <begin position="335"/>
        <end position="393"/>
    </location>
</feature>
<dbReference type="Gene3D" id="3.90.1030.20">
    <property type="entry name" value="DNA polymerase delta, p66 (Cdc27) subunit, wHTH domain"/>
    <property type="match status" value="1"/>
</dbReference>
<dbReference type="GO" id="GO:0006271">
    <property type="term" value="P:DNA strand elongation involved in DNA replication"/>
    <property type="evidence" value="ECO:0007669"/>
    <property type="project" value="TreeGrafter"/>
</dbReference>
<evidence type="ECO:0000256" key="1">
    <source>
        <dbReference type="ARBA" id="ARBA00004123"/>
    </source>
</evidence>
<evidence type="ECO:0000256" key="2">
    <source>
        <dbReference type="ARBA" id="ARBA00017589"/>
    </source>
</evidence>
<feature type="compositionally biased region" description="Basic and acidic residues" evidence="5">
    <location>
        <begin position="281"/>
        <end position="293"/>
    </location>
</feature>
<proteinExistence type="predicted"/>
<sequence length="393" mass="44708">MSLTDKSIDAISDQLFLQKKPITYKVLSRKLGISNHESKSLLEQYYDKYKDERDGLQPTYILIGMHRHVQDEEENGDYGEDSGSILIKLCRKVELEDAKKQFSKMQSCFIYSLNDGDIPLDNIVVANETISEVSSDQKMTFGLETPTAGKLSLEEKAEIISTTKDLEVKNEIVMHKKSSSVSKKVENVKKEKPEKDPFALYHSRKKEVEQKSNVTLDKIRQDDFEKSHRRQMPARKKAKVFSQKRQQHEEELSKMFADDVDDKSGNEDGDSRSIPIEVEGLDTKPSEMKKASTEQEDALEGKVINDFLSNSTQKTETSKEDNAVKTYVDKDGYMVAVKDNDNSKANSRASSRPKRKAAKAKNHVISEKGLSRKRKKKSASNQTSLMSFFGKKR</sequence>
<dbReference type="AlphaFoldDB" id="A0A7D9H254"/>
<feature type="compositionally biased region" description="Basic and acidic residues" evidence="5">
    <location>
        <begin position="217"/>
        <end position="226"/>
    </location>
</feature>
<dbReference type="InterPro" id="IPR041913">
    <property type="entry name" value="POLD3_sf"/>
</dbReference>
<dbReference type="PANTHER" id="PTHR17598">
    <property type="entry name" value="DNA POLYMERASE DELTA SUBUNIT 3"/>
    <property type="match status" value="1"/>
</dbReference>
<dbReference type="GO" id="GO:0006297">
    <property type="term" value="P:nucleotide-excision repair, DNA gap filling"/>
    <property type="evidence" value="ECO:0007669"/>
    <property type="project" value="TreeGrafter"/>
</dbReference>
<evidence type="ECO:0000256" key="4">
    <source>
        <dbReference type="ARBA" id="ARBA00023242"/>
    </source>
</evidence>
<feature type="compositionally biased region" description="Basic and acidic residues" evidence="5">
    <location>
        <begin position="246"/>
        <end position="271"/>
    </location>
</feature>
<evidence type="ECO:0000256" key="5">
    <source>
        <dbReference type="SAM" id="MobiDB-lite"/>
    </source>
</evidence>
<evidence type="ECO:0000313" key="6">
    <source>
        <dbReference type="EMBL" id="VUG18708.1"/>
    </source>
</evidence>
<dbReference type="InterPro" id="IPR019038">
    <property type="entry name" value="POLD3"/>
</dbReference>
<feature type="compositionally biased region" description="Basic and acidic residues" evidence="5">
    <location>
        <begin position="183"/>
        <end position="197"/>
    </location>
</feature>
<comment type="subcellular location">
    <subcellularLocation>
        <location evidence="1">Nucleus</location>
    </subcellularLocation>
</comment>